<name>A6GGG9_9BACT</name>
<evidence type="ECO:0000256" key="1">
    <source>
        <dbReference type="SAM" id="Coils"/>
    </source>
</evidence>
<dbReference type="Proteomes" id="UP000005801">
    <property type="component" value="Unassembled WGS sequence"/>
</dbReference>
<dbReference type="STRING" id="391625.PPSIR1_22486"/>
<evidence type="ECO:0000313" key="3">
    <source>
        <dbReference type="Proteomes" id="UP000005801"/>
    </source>
</evidence>
<gene>
    <name evidence="2" type="ORF">PPSIR1_22486</name>
</gene>
<proteinExistence type="predicted"/>
<feature type="coiled-coil region" evidence="1">
    <location>
        <begin position="301"/>
        <end position="328"/>
    </location>
</feature>
<dbReference type="EMBL" id="ABCS01000106">
    <property type="protein sequence ID" value="EDM75045.1"/>
    <property type="molecule type" value="Genomic_DNA"/>
</dbReference>
<keyword evidence="3" id="KW-1185">Reference proteome</keyword>
<accession>A6GGG9</accession>
<dbReference type="RefSeq" id="WP_006975809.1">
    <property type="nucleotide sequence ID" value="NZ_ABCS01000106.1"/>
</dbReference>
<dbReference type="AlphaFoldDB" id="A6GGG9"/>
<protein>
    <submittedName>
        <fullName evidence="2">Uncharacterized protein</fullName>
    </submittedName>
</protein>
<keyword evidence="1" id="KW-0175">Coiled coil</keyword>
<reference evidence="2 3" key="1">
    <citation type="submission" date="2007-06" db="EMBL/GenBank/DDBJ databases">
        <authorList>
            <person name="Shimkets L."/>
            <person name="Ferriera S."/>
            <person name="Johnson J."/>
            <person name="Kravitz S."/>
            <person name="Beeson K."/>
            <person name="Sutton G."/>
            <person name="Rogers Y.-H."/>
            <person name="Friedman R."/>
            <person name="Frazier M."/>
            <person name="Venter J.C."/>
        </authorList>
    </citation>
    <scope>NUCLEOTIDE SEQUENCE [LARGE SCALE GENOMIC DNA]</scope>
    <source>
        <strain evidence="2 3">SIR-1</strain>
    </source>
</reference>
<sequence>MNLLKKLQHRVGVALTPAEHYERAFSQGVLLGHHKFAAATELFERAAARAERAGEVELHRQAHANALLYRFLSGGSPQVLSPLHTALGALDQIEAVGSRSDHMSASLLRHEVSGRLAEATVAVTDEADHLQRAKLHRSAAHSFHEFGGQPLSTYGLRPDGMALDRGDLRGFFHDGLARFHEALDRARHDPASAAEVMNGALVALYQTPAQAHRATAEGWLERLQTRRSCWSCRREFAGAGLHYHSISATVHGHTVEVLRQAGHDLASVDLDAQTVVLCTTCSSSINALADAQAQRRVAELRVEFQGHVAALQRELEMLNRRVTALSERAS</sequence>
<comment type="caution">
    <text evidence="2">The sequence shown here is derived from an EMBL/GenBank/DDBJ whole genome shotgun (WGS) entry which is preliminary data.</text>
</comment>
<organism evidence="2 3">
    <name type="scientific">Plesiocystis pacifica SIR-1</name>
    <dbReference type="NCBI Taxonomy" id="391625"/>
    <lineage>
        <taxon>Bacteria</taxon>
        <taxon>Pseudomonadati</taxon>
        <taxon>Myxococcota</taxon>
        <taxon>Polyangia</taxon>
        <taxon>Nannocystales</taxon>
        <taxon>Nannocystaceae</taxon>
        <taxon>Plesiocystis</taxon>
    </lineage>
</organism>
<evidence type="ECO:0000313" key="2">
    <source>
        <dbReference type="EMBL" id="EDM75045.1"/>
    </source>
</evidence>